<sequence>MLLRSCTVICSSPSSLVLNFGSHVVLQRATHNAKACILPKERPIWMRTRLREGVLVELSIHRSNDTREKETGRRVRSHRLRLASVTMFLCIPLFQYLLRWRDCLQSADA</sequence>
<dbReference type="GeneID" id="63819426"/>
<protein>
    <submittedName>
        <fullName evidence="1">Uncharacterized protein</fullName>
    </submittedName>
</protein>
<gene>
    <name evidence="1" type="ORF">LAESUDRAFT_422876</name>
</gene>
<proteinExistence type="predicted"/>
<dbReference type="EMBL" id="KV427609">
    <property type="protein sequence ID" value="KZT10373.1"/>
    <property type="molecule type" value="Genomic_DNA"/>
</dbReference>
<dbReference type="RefSeq" id="XP_040768113.1">
    <property type="nucleotide sequence ID" value="XM_040902395.1"/>
</dbReference>
<dbReference type="AlphaFoldDB" id="A0A165GHX6"/>
<dbReference type="InParanoid" id="A0A165GHX6"/>
<accession>A0A165GHX6</accession>
<evidence type="ECO:0000313" key="2">
    <source>
        <dbReference type="Proteomes" id="UP000076871"/>
    </source>
</evidence>
<organism evidence="1 2">
    <name type="scientific">Laetiporus sulphureus 93-53</name>
    <dbReference type="NCBI Taxonomy" id="1314785"/>
    <lineage>
        <taxon>Eukaryota</taxon>
        <taxon>Fungi</taxon>
        <taxon>Dikarya</taxon>
        <taxon>Basidiomycota</taxon>
        <taxon>Agaricomycotina</taxon>
        <taxon>Agaricomycetes</taxon>
        <taxon>Polyporales</taxon>
        <taxon>Laetiporus</taxon>
    </lineage>
</organism>
<name>A0A165GHX6_9APHY</name>
<dbReference type="Proteomes" id="UP000076871">
    <property type="component" value="Unassembled WGS sequence"/>
</dbReference>
<evidence type="ECO:0000313" key="1">
    <source>
        <dbReference type="EMBL" id="KZT10373.1"/>
    </source>
</evidence>
<reference evidence="1 2" key="1">
    <citation type="journal article" date="2016" name="Mol. Biol. Evol.">
        <title>Comparative Genomics of Early-Diverging Mushroom-Forming Fungi Provides Insights into the Origins of Lignocellulose Decay Capabilities.</title>
        <authorList>
            <person name="Nagy L.G."/>
            <person name="Riley R."/>
            <person name="Tritt A."/>
            <person name="Adam C."/>
            <person name="Daum C."/>
            <person name="Floudas D."/>
            <person name="Sun H."/>
            <person name="Yadav J.S."/>
            <person name="Pangilinan J."/>
            <person name="Larsson K.H."/>
            <person name="Matsuura K."/>
            <person name="Barry K."/>
            <person name="Labutti K."/>
            <person name="Kuo R."/>
            <person name="Ohm R.A."/>
            <person name="Bhattacharya S.S."/>
            <person name="Shirouzu T."/>
            <person name="Yoshinaga Y."/>
            <person name="Martin F.M."/>
            <person name="Grigoriev I.V."/>
            <person name="Hibbett D.S."/>
        </authorList>
    </citation>
    <scope>NUCLEOTIDE SEQUENCE [LARGE SCALE GENOMIC DNA]</scope>
    <source>
        <strain evidence="1 2">93-53</strain>
    </source>
</reference>
<keyword evidence="2" id="KW-1185">Reference proteome</keyword>